<evidence type="ECO:0000313" key="8">
    <source>
        <dbReference type="Proteomes" id="UP000481033"/>
    </source>
</evidence>
<dbReference type="RefSeq" id="WP_163697530.1">
    <property type="nucleotide sequence ID" value="NZ_QXHD01000004.1"/>
</dbReference>
<keyword evidence="8" id="KW-1185">Reference proteome</keyword>
<dbReference type="InterPro" id="IPR045269">
    <property type="entry name" value="Atg1-like"/>
</dbReference>
<accession>A0A6M0RHB8</accession>
<evidence type="ECO:0000256" key="5">
    <source>
        <dbReference type="PROSITE-ProRule" id="PRU10141"/>
    </source>
</evidence>
<dbReference type="InterPro" id="IPR000719">
    <property type="entry name" value="Prot_kinase_dom"/>
</dbReference>
<evidence type="ECO:0000256" key="1">
    <source>
        <dbReference type="ARBA" id="ARBA00022679"/>
    </source>
</evidence>
<evidence type="ECO:0000313" key="7">
    <source>
        <dbReference type="EMBL" id="NEZ55618.1"/>
    </source>
</evidence>
<dbReference type="Proteomes" id="UP000481033">
    <property type="component" value="Unassembled WGS sequence"/>
</dbReference>
<dbReference type="CDD" id="cd14014">
    <property type="entry name" value="STKc_PknB_like"/>
    <property type="match status" value="1"/>
</dbReference>
<dbReference type="GO" id="GO:0000407">
    <property type="term" value="C:phagophore assembly site"/>
    <property type="evidence" value="ECO:0007669"/>
    <property type="project" value="TreeGrafter"/>
</dbReference>
<dbReference type="PROSITE" id="PS50011">
    <property type="entry name" value="PROTEIN_KINASE_DOM"/>
    <property type="match status" value="1"/>
</dbReference>
<dbReference type="SUPFAM" id="SSF56112">
    <property type="entry name" value="Protein kinase-like (PK-like)"/>
    <property type="match status" value="1"/>
</dbReference>
<keyword evidence="1" id="KW-0808">Transferase</keyword>
<proteinExistence type="predicted"/>
<dbReference type="SMART" id="SM00220">
    <property type="entry name" value="S_TKc"/>
    <property type="match status" value="1"/>
</dbReference>
<dbReference type="GO" id="GO:0004674">
    <property type="term" value="F:protein serine/threonine kinase activity"/>
    <property type="evidence" value="ECO:0007669"/>
    <property type="project" value="UniProtKB-KW"/>
</dbReference>
<dbReference type="Gene3D" id="1.10.510.10">
    <property type="entry name" value="Transferase(Phosphotransferase) domain 1"/>
    <property type="match status" value="1"/>
</dbReference>
<feature type="binding site" evidence="5">
    <location>
        <position position="37"/>
    </location>
    <ligand>
        <name>ATP</name>
        <dbReference type="ChEBI" id="CHEBI:30616"/>
    </ligand>
</feature>
<keyword evidence="7" id="KW-0723">Serine/threonine-protein kinase</keyword>
<dbReference type="InterPro" id="IPR011009">
    <property type="entry name" value="Kinase-like_dom_sf"/>
</dbReference>
<dbReference type="PROSITE" id="PS00108">
    <property type="entry name" value="PROTEIN_KINASE_ST"/>
    <property type="match status" value="1"/>
</dbReference>
<gene>
    <name evidence="7" type="ORF">DXZ20_08035</name>
</gene>
<dbReference type="GO" id="GO:0005524">
    <property type="term" value="F:ATP binding"/>
    <property type="evidence" value="ECO:0007669"/>
    <property type="project" value="UniProtKB-UniRule"/>
</dbReference>
<dbReference type="PROSITE" id="PS00107">
    <property type="entry name" value="PROTEIN_KINASE_ATP"/>
    <property type="match status" value="1"/>
</dbReference>
<dbReference type="AlphaFoldDB" id="A0A6M0RHB8"/>
<dbReference type="GO" id="GO:0005829">
    <property type="term" value="C:cytosol"/>
    <property type="evidence" value="ECO:0007669"/>
    <property type="project" value="TreeGrafter"/>
</dbReference>
<evidence type="ECO:0000256" key="3">
    <source>
        <dbReference type="ARBA" id="ARBA00022777"/>
    </source>
</evidence>
<comment type="caution">
    <text evidence="7">The sequence shown here is derived from an EMBL/GenBank/DDBJ whole genome shotgun (WGS) entry which is preliminary data.</text>
</comment>
<protein>
    <submittedName>
        <fullName evidence="7">Serine/threonine protein kinase</fullName>
    </submittedName>
</protein>
<dbReference type="PANTHER" id="PTHR24348">
    <property type="entry name" value="SERINE/THREONINE-PROTEIN KINASE UNC-51-RELATED"/>
    <property type="match status" value="1"/>
</dbReference>
<dbReference type="InterPro" id="IPR017441">
    <property type="entry name" value="Protein_kinase_ATP_BS"/>
</dbReference>
<evidence type="ECO:0000256" key="4">
    <source>
        <dbReference type="ARBA" id="ARBA00022840"/>
    </source>
</evidence>
<feature type="domain" description="Protein kinase" evidence="6">
    <location>
        <begin position="8"/>
        <end position="258"/>
    </location>
</feature>
<keyword evidence="4 5" id="KW-0067">ATP-binding</keyword>
<dbReference type="GO" id="GO:0016020">
    <property type="term" value="C:membrane"/>
    <property type="evidence" value="ECO:0007669"/>
    <property type="project" value="TreeGrafter"/>
</dbReference>
<dbReference type="PANTHER" id="PTHR24348:SF22">
    <property type="entry name" value="NON-SPECIFIC SERINE_THREONINE PROTEIN KINASE"/>
    <property type="match status" value="1"/>
</dbReference>
<keyword evidence="3 7" id="KW-0418">Kinase</keyword>
<evidence type="ECO:0000256" key="2">
    <source>
        <dbReference type="ARBA" id="ARBA00022741"/>
    </source>
</evidence>
<dbReference type="EMBL" id="QXHD01000004">
    <property type="protein sequence ID" value="NEZ55618.1"/>
    <property type="molecule type" value="Genomic_DNA"/>
</dbReference>
<dbReference type="SUPFAM" id="SSF101908">
    <property type="entry name" value="Putative isomerase YbhE"/>
    <property type="match status" value="1"/>
</dbReference>
<reference evidence="7 8" key="1">
    <citation type="journal article" date="2020" name="Microb. Ecol.">
        <title>Ecogenomics of the Marine Benthic Filamentous Cyanobacterium Adonisia.</title>
        <authorList>
            <person name="Walter J.M."/>
            <person name="Coutinho F.H."/>
            <person name="Leomil L."/>
            <person name="Hargreaves P.I."/>
            <person name="Campeao M.E."/>
            <person name="Vieira V.V."/>
            <person name="Silva B.S."/>
            <person name="Fistarol G.O."/>
            <person name="Salomon P.S."/>
            <person name="Sawabe T."/>
            <person name="Mino S."/>
            <person name="Hosokawa M."/>
            <person name="Miyashita H."/>
            <person name="Maruyama F."/>
            <person name="van Verk M.C."/>
            <person name="Dutilh B.E."/>
            <person name="Thompson C.C."/>
            <person name="Thompson F.L."/>
        </authorList>
    </citation>
    <scope>NUCLEOTIDE SEQUENCE [LARGE SCALE GENOMIC DNA]</scope>
    <source>
        <strain evidence="7 8">CCMR0081</strain>
    </source>
</reference>
<evidence type="ECO:0000259" key="6">
    <source>
        <dbReference type="PROSITE" id="PS50011"/>
    </source>
</evidence>
<sequence>MSHQRSSYRLLGLVGNGQFGRVYCGVHRKTGQLVAIKYLHRHSLSTHAFLRELHCLLSLSHPHIVACHALEHCEDGRRLVLEYCAGGTLRSHMLSPLSVADILTLVSDVLSGLAHAHQQGIIHCDIKPENILLSYSDGRWRAKISDFGIAKLTQDQQNHEGTGQTGSPAYMAPERFYRQYSPSADVYAVGVMLFELLVGQRPFTGTPMALQSAHLNQPVPDADQLSEPLKHIIAKALEKLPARRYPTAAEMLVDLKQLDPSSLNLGQSLNAPKIDYVSYTGNPLHRLTQPVTHFQKLSAASITQDDESAVESTMLMVHGLQLATLQQQSLNVSPQILDASVQGLHLSPAGLMVSTAYTLWRGATPECLTSLSHWPLPAMAAVAPHQRWIATVSPSTKQLTITQLREPTQTPVRRPLPPDIEIHQVVAIDKAHIGILASSAGSGSQLMLWNRRGMYLTSLDLGITLQQLTPTDQRHQWMAIDVHAPHTVVFLTLKPLRMTRMILDICPALMLDLPWGYLFSNTVGRMLLLDRDFYPIGGIQGPAGVTALTAMSAHELLVATWQNKPIGLGALHRLNLQEFDLGMIF</sequence>
<keyword evidence="2 5" id="KW-0547">Nucleotide-binding</keyword>
<dbReference type="InterPro" id="IPR008271">
    <property type="entry name" value="Ser/Thr_kinase_AS"/>
</dbReference>
<name>A0A6M0RHB8_9CYAN</name>
<dbReference type="Pfam" id="PF00069">
    <property type="entry name" value="Pkinase"/>
    <property type="match status" value="1"/>
</dbReference>
<dbReference type="GO" id="GO:0005776">
    <property type="term" value="C:autophagosome"/>
    <property type="evidence" value="ECO:0007669"/>
    <property type="project" value="TreeGrafter"/>
</dbReference>
<organism evidence="7 8">
    <name type="scientific">Adonisia turfae CCMR0081</name>
    <dbReference type="NCBI Taxonomy" id="2292702"/>
    <lineage>
        <taxon>Bacteria</taxon>
        <taxon>Bacillati</taxon>
        <taxon>Cyanobacteriota</taxon>
        <taxon>Adonisia</taxon>
        <taxon>Adonisia turfae</taxon>
    </lineage>
</organism>